<evidence type="ECO:0000259" key="5">
    <source>
        <dbReference type="PROSITE" id="PS51352"/>
    </source>
</evidence>
<comment type="caution">
    <text evidence="6">The sequence shown here is derived from an EMBL/GenBank/DDBJ whole genome shotgun (WGS) entry which is preliminary data.</text>
</comment>
<evidence type="ECO:0000256" key="2">
    <source>
        <dbReference type="ARBA" id="ARBA00023008"/>
    </source>
</evidence>
<keyword evidence="7" id="KW-1185">Reference proteome</keyword>
<keyword evidence="3" id="KW-0479">Metal-binding</keyword>
<dbReference type="PANTHER" id="PTHR12151:SF25">
    <property type="entry name" value="LINALOOL DEHYDRATASE_ISOMERASE DOMAIN-CONTAINING PROTEIN"/>
    <property type="match status" value="1"/>
</dbReference>
<evidence type="ECO:0000313" key="6">
    <source>
        <dbReference type="EMBL" id="PQJ11312.1"/>
    </source>
</evidence>
<name>A0A2S7SWJ8_9BACT</name>
<dbReference type="InterPro" id="IPR013766">
    <property type="entry name" value="Thioredoxin_domain"/>
</dbReference>
<reference evidence="6 7" key="1">
    <citation type="submission" date="2018-01" db="EMBL/GenBank/DDBJ databases">
        <title>A novel member of the phylum Bacteroidetes isolated from glacier ice.</title>
        <authorList>
            <person name="Liu Q."/>
            <person name="Xin Y.-H."/>
        </authorList>
    </citation>
    <scope>NUCLEOTIDE SEQUENCE [LARGE SCALE GENOMIC DNA]</scope>
    <source>
        <strain evidence="6 7">RB1R16</strain>
    </source>
</reference>
<feature type="binding site" evidence="3">
    <location>
        <position position="79"/>
    </location>
    <ligand>
        <name>Cu cation</name>
        <dbReference type="ChEBI" id="CHEBI:23378"/>
    </ligand>
</feature>
<dbReference type="EMBL" id="PPSL01000002">
    <property type="protein sequence ID" value="PQJ11312.1"/>
    <property type="molecule type" value="Genomic_DNA"/>
</dbReference>
<feature type="domain" description="Thioredoxin" evidence="5">
    <location>
        <begin position="41"/>
        <end position="208"/>
    </location>
</feature>
<feature type="disulfide bond" description="Redox-active" evidence="4">
    <location>
        <begin position="79"/>
        <end position="83"/>
    </location>
</feature>
<comment type="similarity">
    <text evidence="1">Belongs to the SCO1/2 family.</text>
</comment>
<evidence type="ECO:0000256" key="4">
    <source>
        <dbReference type="PIRSR" id="PIRSR603782-2"/>
    </source>
</evidence>
<dbReference type="RefSeq" id="WP_105038191.1">
    <property type="nucleotide sequence ID" value="NZ_PPSL01000002.1"/>
</dbReference>
<dbReference type="Gene3D" id="3.40.30.10">
    <property type="entry name" value="Glutaredoxin"/>
    <property type="match status" value="1"/>
</dbReference>
<sequence length="211" mass="24185">MAKILIAFFMILGIAFLGYYYKVNHDVHNERKLSALPIIEGDRNHHVGAFSFTNQDGKVITNADVKGKVVVVSYFFATCKGICPRMNENMTQIYKAYRGNKDVIILSHTVDPKKDTVAALKAYSLRFDADPNQWMFLTGSKKELYDMARYSYLINAKEDTVGVNIENDFIHDEHYSLVDRHGRIRGFYNGLEQSDIKKLTEDIKSLLQETD</sequence>
<organism evidence="6 7">
    <name type="scientific">Flavipsychrobacter stenotrophus</name>
    <dbReference type="NCBI Taxonomy" id="2077091"/>
    <lineage>
        <taxon>Bacteria</taxon>
        <taxon>Pseudomonadati</taxon>
        <taxon>Bacteroidota</taxon>
        <taxon>Chitinophagia</taxon>
        <taxon>Chitinophagales</taxon>
        <taxon>Chitinophagaceae</taxon>
        <taxon>Flavipsychrobacter</taxon>
    </lineage>
</organism>
<dbReference type="PROSITE" id="PS51352">
    <property type="entry name" value="THIOREDOXIN_2"/>
    <property type="match status" value="1"/>
</dbReference>
<dbReference type="Proteomes" id="UP000239872">
    <property type="component" value="Unassembled WGS sequence"/>
</dbReference>
<dbReference type="InterPro" id="IPR003782">
    <property type="entry name" value="SCO1/SenC"/>
</dbReference>
<evidence type="ECO:0000313" key="7">
    <source>
        <dbReference type="Proteomes" id="UP000239872"/>
    </source>
</evidence>
<keyword evidence="4" id="KW-1015">Disulfide bond</keyword>
<dbReference type="GO" id="GO:0046872">
    <property type="term" value="F:metal ion binding"/>
    <property type="evidence" value="ECO:0007669"/>
    <property type="project" value="UniProtKB-KW"/>
</dbReference>
<dbReference type="CDD" id="cd02968">
    <property type="entry name" value="SCO"/>
    <property type="match status" value="1"/>
</dbReference>
<keyword evidence="2 3" id="KW-0186">Copper</keyword>
<protein>
    <submittedName>
        <fullName evidence="6">SCO family protein</fullName>
    </submittedName>
</protein>
<dbReference type="AlphaFoldDB" id="A0A2S7SWJ8"/>
<evidence type="ECO:0000256" key="1">
    <source>
        <dbReference type="ARBA" id="ARBA00010996"/>
    </source>
</evidence>
<dbReference type="Pfam" id="PF02630">
    <property type="entry name" value="SCO1-SenC"/>
    <property type="match status" value="1"/>
</dbReference>
<dbReference type="OrthoDB" id="9811998at2"/>
<dbReference type="PANTHER" id="PTHR12151">
    <property type="entry name" value="ELECTRON TRANSPORT PROTIN SCO1/SENC FAMILY MEMBER"/>
    <property type="match status" value="1"/>
</dbReference>
<evidence type="ECO:0000256" key="3">
    <source>
        <dbReference type="PIRSR" id="PIRSR603782-1"/>
    </source>
</evidence>
<feature type="binding site" evidence="3">
    <location>
        <position position="171"/>
    </location>
    <ligand>
        <name>Cu cation</name>
        <dbReference type="ChEBI" id="CHEBI:23378"/>
    </ligand>
</feature>
<gene>
    <name evidence="6" type="ORF">CJD36_005790</name>
</gene>
<feature type="binding site" evidence="3">
    <location>
        <position position="83"/>
    </location>
    <ligand>
        <name>Cu cation</name>
        <dbReference type="ChEBI" id="CHEBI:23378"/>
    </ligand>
</feature>
<dbReference type="InterPro" id="IPR036249">
    <property type="entry name" value="Thioredoxin-like_sf"/>
</dbReference>
<accession>A0A2S7SWJ8</accession>
<proteinExistence type="inferred from homology"/>
<dbReference type="SUPFAM" id="SSF52833">
    <property type="entry name" value="Thioredoxin-like"/>
    <property type="match status" value="1"/>
</dbReference>